<reference evidence="2" key="1">
    <citation type="journal article" date="2019" name="bioRxiv">
        <title>The Genome of the Zebra Mussel, Dreissena polymorpha: A Resource for Invasive Species Research.</title>
        <authorList>
            <person name="McCartney M.A."/>
            <person name="Auch B."/>
            <person name="Kono T."/>
            <person name="Mallez S."/>
            <person name="Zhang Y."/>
            <person name="Obille A."/>
            <person name="Becker A."/>
            <person name="Abrahante J.E."/>
            <person name="Garbe J."/>
            <person name="Badalamenti J.P."/>
            <person name="Herman A."/>
            <person name="Mangelson H."/>
            <person name="Liachko I."/>
            <person name="Sullivan S."/>
            <person name="Sone E.D."/>
            <person name="Koren S."/>
            <person name="Silverstein K.A.T."/>
            <person name="Beckman K.B."/>
            <person name="Gohl D.M."/>
        </authorList>
    </citation>
    <scope>NUCLEOTIDE SEQUENCE</scope>
    <source>
        <strain evidence="2">Duluth1</strain>
        <tissue evidence="2">Whole animal</tissue>
    </source>
</reference>
<dbReference type="SUPFAM" id="SSF46689">
    <property type="entry name" value="Homeodomain-like"/>
    <property type="match status" value="1"/>
</dbReference>
<evidence type="ECO:0000313" key="2">
    <source>
        <dbReference type="EMBL" id="KAH3754377.1"/>
    </source>
</evidence>
<proteinExistence type="predicted"/>
<dbReference type="InterPro" id="IPR007889">
    <property type="entry name" value="HTH_Psq"/>
</dbReference>
<dbReference type="Pfam" id="PF05225">
    <property type="entry name" value="HTH_psq"/>
    <property type="match status" value="1"/>
</dbReference>
<dbReference type="Gene3D" id="1.10.10.60">
    <property type="entry name" value="Homeodomain-like"/>
    <property type="match status" value="1"/>
</dbReference>
<gene>
    <name evidence="2" type="ORF">DPMN_189045</name>
</gene>
<dbReference type="Proteomes" id="UP000828390">
    <property type="component" value="Unassembled WGS sequence"/>
</dbReference>
<feature type="domain" description="HTH psq-type" evidence="1">
    <location>
        <begin position="4"/>
        <end position="26"/>
    </location>
</feature>
<protein>
    <recommendedName>
        <fullName evidence="1">HTH psq-type domain-containing protein</fullName>
    </recommendedName>
</protein>
<organism evidence="2 3">
    <name type="scientific">Dreissena polymorpha</name>
    <name type="common">Zebra mussel</name>
    <name type="synonym">Mytilus polymorpha</name>
    <dbReference type="NCBI Taxonomy" id="45954"/>
    <lineage>
        <taxon>Eukaryota</taxon>
        <taxon>Metazoa</taxon>
        <taxon>Spiralia</taxon>
        <taxon>Lophotrochozoa</taxon>
        <taxon>Mollusca</taxon>
        <taxon>Bivalvia</taxon>
        <taxon>Autobranchia</taxon>
        <taxon>Heteroconchia</taxon>
        <taxon>Euheterodonta</taxon>
        <taxon>Imparidentia</taxon>
        <taxon>Neoheterodontei</taxon>
        <taxon>Myida</taxon>
        <taxon>Dreissenoidea</taxon>
        <taxon>Dreissenidae</taxon>
        <taxon>Dreissena</taxon>
    </lineage>
</organism>
<evidence type="ECO:0000313" key="3">
    <source>
        <dbReference type="Proteomes" id="UP000828390"/>
    </source>
</evidence>
<dbReference type="EMBL" id="JAIWYP010000010">
    <property type="protein sequence ID" value="KAH3754377.1"/>
    <property type="molecule type" value="Genomic_DNA"/>
</dbReference>
<keyword evidence="3" id="KW-1185">Reference proteome</keyword>
<dbReference type="AlphaFoldDB" id="A0A9D4IBV8"/>
<dbReference type="InterPro" id="IPR009057">
    <property type="entry name" value="Homeodomain-like_sf"/>
</dbReference>
<accession>A0A9D4IBV8</accession>
<name>A0A9D4IBV8_DREPO</name>
<sequence>MANSGAVSQRKAAEMFRIPKSTLMDKLAGRTPEHRARLDPFTVLTEAEENALVEYRTGMASIGYQYGMIRGRGFGGWLGLGVHTPYAAIWTYIRRMLLYGVARRRRTSVHTPYAVIWSCTTQTDERTYAVCCYMELYDADGQANIHYLR</sequence>
<dbReference type="GO" id="GO:0003677">
    <property type="term" value="F:DNA binding"/>
    <property type="evidence" value="ECO:0007669"/>
    <property type="project" value="InterPro"/>
</dbReference>
<reference evidence="2" key="2">
    <citation type="submission" date="2020-11" db="EMBL/GenBank/DDBJ databases">
        <authorList>
            <person name="McCartney M.A."/>
            <person name="Auch B."/>
            <person name="Kono T."/>
            <person name="Mallez S."/>
            <person name="Becker A."/>
            <person name="Gohl D.M."/>
            <person name="Silverstein K.A.T."/>
            <person name="Koren S."/>
            <person name="Bechman K.B."/>
            <person name="Herman A."/>
            <person name="Abrahante J.E."/>
            <person name="Garbe J."/>
        </authorList>
    </citation>
    <scope>NUCLEOTIDE SEQUENCE</scope>
    <source>
        <strain evidence="2">Duluth1</strain>
        <tissue evidence="2">Whole animal</tissue>
    </source>
</reference>
<comment type="caution">
    <text evidence="2">The sequence shown here is derived from an EMBL/GenBank/DDBJ whole genome shotgun (WGS) entry which is preliminary data.</text>
</comment>
<evidence type="ECO:0000259" key="1">
    <source>
        <dbReference type="Pfam" id="PF05225"/>
    </source>
</evidence>